<keyword evidence="4 6" id="KW-0808">Transferase</keyword>
<comment type="subunit">
    <text evidence="6">Homodimer.</text>
</comment>
<dbReference type="GO" id="GO:0044205">
    <property type="term" value="P:'de novo' UMP biosynthetic process"/>
    <property type="evidence" value="ECO:0007669"/>
    <property type="project" value="UniProtKB-UniRule"/>
</dbReference>
<dbReference type="STRING" id="1618477.UR54_C0014G0015"/>
<feature type="domain" description="Phosphoribosyltransferase" evidence="7">
    <location>
        <begin position="35"/>
        <end position="153"/>
    </location>
</feature>
<evidence type="ECO:0000256" key="2">
    <source>
        <dbReference type="ARBA" id="ARBA00011971"/>
    </source>
</evidence>
<gene>
    <name evidence="6" type="primary">pyrE</name>
    <name evidence="8" type="ORF">UR54_C0014G0015</name>
</gene>
<dbReference type="PANTHER" id="PTHR19278:SF9">
    <property type="entry name" value="URIDINE 5'-MONOPHOSPHATE SYNTHASE"/>
    <property type="match status" value="1"/>
</dbReference>
<proteinExistence type="inferred from homology"/>
<dbReference type="Proteomes" id="UP000034688">
    <property type="component" value="Unassembled WGS sequence"/>
</dbReference>
<dbReference type="Pfam" id="PF00156">
    <property type="entry name" value="Pribosyltran"/>
    <property type="match status" value="1"/>
</dbReference>
<dbReference type="PANTHER" id="PTHR19278">
    <property type="entry name" value="OROTATE PHOSPHORIBOSYLTRANSFERASE"/>
    <property type="match status" value="1"/>
</dbReference>
<keyword evidence="6" id="KW-0460">Magnesium</keyword>
<feature type="binding site" description="in other chain" evidence="6">
    <location>
        <begin position="121"/>
        <end position="129"/>
    </location>
    <ligand>
        <name>5-phospho-alpha-D-ribose 1-diphosphate</name>
        <dbReference type="ChEBI" id="CHEBI:58017"/>
        <note>ligand shared between dimeric partners</note>
    </ligand>
</feature>
<dbReference type="GO" id="GO:0019856">
    <property type="term" value="P:pyrimidine nucleobase biosynthetic process"/>
    <property type="evidence" value="ECO:0007669"/>
    <property type="project" value="TreeGrafter"/>
</dbReference>
<dbReference type="CDD" id="cd06223">
    <property type="entry name" value="PRTases_typeI"/>
    <property type="match status" value="1"/>
</dbReference>
<evidence type="ECO:0000256" key="6">
    <source>
        <dbReference type="HAMAP-Rule" id="MF_01208"/>
    </source>
</evidence>
<evidence type="ECO:0000256" key="3">
    <source>
        <dbReference type="ARBA" id="ARBA00022676"/>
    </source>
</evidence>
<comment type="similarity">
    <text evidence="6">Belongs to the purine/pyrimidine phosphoribosyltransferase family. PyrE subfamily.</text>
</comment>
<dbReference type="GO" id="GO:0004588">
    <property type="term" value="F:orotate phosphoribosyltransferase activity"/>
    <property type="evidence" value="ECO:0007669"/>
    <property type="project" value="UniProtKB-UniRule"/>
</dbReference>
<dbReference type="SUPFAM" id="SSF53271">
    <property type="entry name" value="PRTase-like"/>
    <property type="match status" value="1"/>
</dbReference>
<comment type="catalytic activity">
    <reaction evidence="6">
        <text>orotidine 5'-phosphate + diphosphate = orotate + 5-phospho-alpha-D-ribose 1-diphosphate</text>
        <dbReference type="Rhea" id="RHEA:10380"/>
        <dbReference type="ChEBI" id="CHEBI:30839"/>
        <dbReference type="ChEBI" id="CHEBI:33019"/>
        <dbReference type="ChEBI" id="CHEBI:57538"/>
        <dbReference type="ChEBI" id="CHEBI:58017"/>
        <dbReference type="EC" id="2.4.2.10"/>
    </reaction>
</comment>
<reference evidence="8 9" key="1">
    <citation type="journal article" date="2015" name="Nature">
        <title>rRNA introns, odd ribosomes, and small enigmatic genomes across a large radiation of phyla.</title>
        <authorList>
            <person name="Brown C.T."/>
            <person name="Hug L.A."/>
            <person name="Thomas B.C."/>
            <person name="Sharon I."/>
            <person name="Castelle C.J."/>
            <person name="Singh A."/>
            <person name="Wilkins M.J."/>
            <person name="Williams K.H."/>
            <person name="Banfield J.F."/>
        </authorList>
    </citation>
    <scope>NUCLEOTIDE SEQUENCE [LARGE SCALE GENOMIC DNA]</scope>
</reference>
<comment type="pathway">
    <text evidence="1 6">Pyrimidine metabolism; UMP biosynthesis via de novo pathway; UMP from orotate: step 1/2.</text>
</comment>
<dbReference type="HAMAP" id="MF_01208">
    <property type="entry name" value="PyrE"/>
    <property type="match status" value="1"/>
</dbReference>
<evidence type="ECO:0000313" key="9">
    <source>
        <dbReference type="Proteomes" id="UP000034688"/>
    </source>
</evidence>
<dbReference type="EMBL" id="LBPP01000014">
    <property type="protein sequence ID" value="KKP60347.1"/>
    <property type="molecule type" value="Genomic_DNA"/>
</dbReference>
<organism evidence="8 9">
    <name type="scientific">Candidatus Roizmanbacteria bacterium GW2011_GWA2_34_18</name>
    <dbReference type="NCBI Taxonomy" id="1618477"/>
    <lineage>
        <taxon>Bacteria</taxon>
        <taxon>Candidatus Roizmaniibacteriota</taxon>
    </lineage>
</organism>
<evidence type="ECO:0000313" key="8">
    <source>
        <dbReference type="EMBL" id="KKP60347.1"/>
    </source>
</evidence>
<dbReference type="Gene3D" id="3.40.50.2020">
    <property type="match status" value="1"/>
</dbReference>
<comment type="cofactor">
    <cofactor evidence="6">
        <name>Mg(2+)</name>
        <dbReference type="ChEBI" id="CHEBI:18420"/>
    </cofactor>
</comment>
<accession>A0A0G0DYV0</accession>
<feature type="binding site" description="in other chain" evidence="6">
    <location>
        <position position="96"/>
    </location>
    <ligand>
        <name>5-phospho-alpha-D-ribose 1-diphosphate</name>
        <dbReference type="ChEBI" id="CHEBI:58017"/>
        <note>ligand shared between dimeric partners</note>
    </ligand>
</feature>
<sequence>MNNAVDILKKVGAVITDSHFVYTSGKHGSVYINKDAVYPHTEETSKIGQLFAEKFKDMDIDVVAGPALGGIILSQWTAYHLSKLKGKEVLGVYTEKTPEKNQVFTRGYDKLVKGKNVLVIEDLTTTGGSVRKVVDSVKTAGGKVVAVCVMVNRDPEHVTSKVVGGPFSALGVLKASAFDEAVCPLCKKNVPINTDVGHGKKYLEAKRLK</sequence>
<name>A0A0G0DYV0_9BACT</name>
<dbReference type="InterPro" id="IPR023031">
    <property type="entry name" value="OPRT"/>
</dbReference>
<dbReference type="InterPro" id="IPR000836">
    <property type="entry name" value="PRTase_dom"/>
</dbReference>
<dbReference type="InterPro" id="IPR029057">
    <property type="entry name" value="PRTase-like"/>
</dbReference>
<protein>
    <recommendedName>
        <fullName evidence="2 6">Orotate phosphoribosyltransferase</fullName>
        <shortName evidence="6">OPRT</shortName>
        <shortName evidence="6">OPRTase</shortName>
        <ecNumber evidence="2 6">2.4.2.10</ecNumber>
    </recommendedName>
</protein>
<keyword evidence="3 6" id="KW-0328">Glycosyltransferase</keyword>
<comment type="caution">
    <text evidence="6">Lacks conserved residue(s) required for the propagation of feature annotation.</text>
</comment>
<evidence type="ECO:0000256" key="4">
    <source>
        <dbReference type="ARBA" id="ARBA00022679"/>
    </source>
</evidence>
<comment type="caution">
    <text evidence="8">The sequence shown here is derived from an EMBL/GenBank/DDBJ whole genome shotgun (WGS) entry which is preliminary data.</text>
</comment>
<feature type="binding site" evidence="6">
    <location>
        <position position="153"/>
    </location>
    <ligand>
        <name>orotate</name>
        <dbReference type="ChEBI" id="CHEBI:30839"/>
    </ligand>
</feature>
<dbReference type="UniPathway" id="UPA00070">
    <property type="reaction ID" value="UER00119"/>
</dbReference>
<dbReference type="GO" id="GO:0000287">
    <property type="term" value="F:magnesium ion binding"/>
    <property type="evidence" value="ECO:0007669"/>
    <property type="project" value="UniProtKB-UniRule"/>
</dbReference>
<comment type="function">
    <text evidence="6">Catalyzes the transfer of a ribosyl phosphate group from 5-phosphoribose 1-diphosphate to orotate, leading to the formation of orotidine monophosphate (OMP).</text>
</comment>
<feature type="binding site" evidence="6">
    <location>
        <position position="125"/>
    </location>
    <ligand>
        <name>orotate</name>
        <dbReference type="ChEBI" id="CHEBI:30839"/>
    </ligand>
</feature>
<keyword evidence="5 6" id="KW-0665">Pyrimidine biosynthesis</keyword>
<evidence type="ECO:0000259" key="7">
    <source>
        <dbReference type="Pfam" id="PF00156"/>
    </source>
</evidence>
<evidence type="ECO:0000256" key="5">
    <source>
        <dbReference type="ARBA" id="ARBA00022975"/>
    </source>
</evidence>
<dbReference type="AlphaFoldDB" id="A0A0G0DYV0"/>
<dbReference type="EC" id="2.4.2.10" evidence="2 6"/>
<evidence type="ECO:0000256" key="1">
    <source>
        <dbReference type="ARBA" id="ARBA00004889"/>
    </source>
</evidence>